<dbReference type="InterPro" id="IPR009562">
    <property type="entry name" value="DUF1178"/>
</dbReference>
<dbReference type="EMBL" id="CP019437">
    <property type="protein sequence ID" value="AQS47005.1"/>
    <property type="molecule type" value="Genomic_DNA"/>
</dbReference>
<dbReference type="PIRSF" id="PIRSF032131">
    <property type="entry name" value="UCP032131"/>
    <property type="match status" value="1"/>
</dbReference>
<dbReference type="Proteomes" id="UP000185622">
    <property type="component" value="Chromosome"/>
</dbReference>
<protein>
    <recommendedName>
        <fullName evidence="4">DUF1178 domain-containing protein</fullName>
    </recommendedName>
</protein>
<evidence type="ECO:0000256" key="1">
    <source>
        <dbReference type="SAM" id="MobiDB-lite"/>
    </source>
</evidence>
<sequence length="144" mass="15986">MIRYTLQCENEHRFDSWFPSASGFEALKSAGQLECAVCGSKNVEKSLMAPPVAQTRKAQEGVPERPLSQPHSEAEQALAAMRREIEKNSDYVGMNFATEARAMHEGTAKKRAIHGEAKLDDARKMLEDGLPVLPLPFLSTRKTN</sequence>
<accession>A0ABM6IE34</accession>
<keyword evidence="3" id="KW-1185">Reference proteome</keyword>
<proteinExistence type="predicted"/>
<reference evidence="2 3" key="1">
    <citation type="submission" date="2017-01" db="EMBL/GenBank/DDBJ databases">
        <title>The complete genome sequence of a sulfur-oxidizing marine bacterium Thioclava sp. 25B10_4T.</title>
        <authorList>
            <person name="Liu Y."/>
            <person name="Lai Q."/>
            <person name="Shao Z."/>
        </authorList>
    </citation>
    <scope>NUCLEOTIDE SEQUENCE [LARGE SCALE GENOMIC DNA]</scope>
    <source>
        <strain evidence="2 3">25B10_4</strain>
    </source>
</reference>
<organism evidence="2 3">
    <name type="scientific">Thioclava nitratireducens</name>
    <dbReference type="NCBI Taxonomy" id="1915078"/>
    <lineage>
        <taxon>Bacteria</taxon>
        <taxon>Pseudomonadati</taxon>
        <taxon>Pseudomonadota</taxon>
        <taxon>Alphaproteobacteria</taxon>
        <taxon>Rhodobacterales</taxon>
        <taxon>Paracoccaceae</taxon>
        <taxon>Thioclava</taxon>
    </lineage>
</organism>
<name>A0ABM6IE34_9RHOB</name>
<gene>
    <name evidence="2" type="ORF">BMG03_03740</name>
</gene>
<evidence type="ECO:0000313" key="3">
    <source>
        <dbReference type="Proteomes" id="UP000185622"/>
    </source>
</evidence>
<feature type="region of interest" description="Disordered" evidence="1">
    <location>
        <begin position="52"/>
        <end position="72"/>
    </location>
</feature>
<evidence type="ECO:0008006" key="4">
    <source>
        <dbReference type="Google" id="ProtNLM"/>
    </source>
</evidence>
<evidence type="ECO:0000313" key="2">
    <source>
        <dbReference type="EMBL" id="AQS47005.1"/>
    </source>
</evidence>
<dbReference type="RefSeq" id="WP_075775924.1">
    <property type="nucleotide sequence ID" value="NZ_CP019437.1"/>
</dbReference>
<dbReference type="Pfam" id="PF06676">
    <property type="entry name" value="DUF1178"/>
    <property type="match status" value="1"/>
</dbReference>